<accession>A0AAV1V2H5</accession>
<dbReference type="AlphaFoldDB" id="A0AAV1V2H5"/>
<feature type="compositionally biased region" description="Polar residues" evidence="1">
    <location>
        <begin position="96"/>
        <end position="108"/>
    </location>
</feature>
<sequence length="166" mass="18240">MHALRESASVEDVRLERKLRYDFAKLKARGRLQGVLRSRYASAASAAASSRQYFVTNSHALTTTSEKRDTRQHELGRGAQKRQRRSDILDGDESHTPMSFQTQGTHATSPDIGSDHDDEVVEVPAPHKPGSSLAYQATPVAVGVSAESQTELVKRAEDLRETLGPT</sequence>
<reference evidence="2" key="1">
    <citation type="submission" date="2024-01" db="EMBL/GenBank/DDBJ databases">
        <authorList>
            <person name="Webb A."/>
        </authorList>
    </citation>
    <scope>NUCLEOTIDE SEQUENCE</scope>
    <source>
        <strain evidence="2">Pm1</strain>
    </source>
</reference>
<gene>
    <name evidence="2" type="ORF">PM001_LOCUS26120</name>
</gene>
<feature type="compositionally biased region" description="Basic and acidic residues" evidence="1">
    <location>
        <begin position="65"/>
        <end position="76"/>
    </location>
</feature>
<comment type="caution">
    <text evidence="2">The sequence shown here is derived from an EMBL/GenBank/DDBJ whole genome shotgun (WGS) entry which is preliminary data.</text>
</comment>
<proteinExistence type="predicted"/>
<evidence type="ECO:0000313" key="2">
    <source>
        <dbReference type="EMBL" id="CAK7940970.1"/>
    </source>
</evidence>
<protein>
    <submittedName>
        <fullName evidence="2">Uncharacterized protein</fullName>
    </submittedName>
</protein>
<feature type="compositionally biased region" description="Basic and acidic residues" evidence="1">
    <location>
        <begin position="85"/>
        <end position="95"/>
    </location>
</feature>
<dbReference type="EMBL" id="CAKLBY020000259">
    <property type="protein sequence ID" value="CAK7940970.1"/>
    <property type="molecule type" value="Genomic_DNA"/>
</dbReference>
<evidence type="ECO:0000313" key="3">
    <source>
        <dbReference type="Proteomes" id="UP001162060"/>
    </source>
</evidence>
<name>A0AAV1V2H5_9STRA</name>
<dbReference type="Proteomes" id="UP001162060">
    <property type="component" value="Unassembled WGS sequence"/>
</dbReference>
<evidence type="ECO:0000256" key="1">
    <source>
        <dbReference type="SAM" id="MobiDB-lite"/>
    </source>
</evidence>
<organism evidence="2 3">
    <name type="scientific">Peronospora matthiolae</name>
    <dbReference type="NCBI Taxonomy" id="2874970"/>
    <lineage>
        <taxon>Eukaryota</taxon>
        <taxon>Sar</taxon>
        <taxon>Stramenopiles</taxon>
        <taxon>Oomycota</taxon>
        <taxon>Peronosporomycetes</taxon>
        <taxon>Peronosporales</taxon>
        <taxon>Peronosporaceae</taxon>
        <taxon>Peronospora</taxon>
    </lineage>
</organism>
<feature type="region of interest" description="Disordered" evidence="1">
    <location>
        <begin position="59"/>
        <end position="133"/>
    </location>
</feature>